<keyword evidence="5" id="KW-0732">Signal</keyword>
<evidence type="ECO:0000256" key="2">
    <source>
        <dbReference type="ARBA" id="ARBA00022801"/>
    </source>
</evidence>
<feature type="chain" id="PRO_5045534018" evidence="5">
    <location>
        <begin position="20"/>
        <end position="522"/>
    </location>
</feature>
<dbReference type="InterPro" id="IPR013189">
    <property type="entry name" value="Glyco_hydro_32_C"/>
</dbReference>
<dbReference type="Gene3D" id="2.115.10.20">
    <property type="entry name" value="Glycosyl hydrolase domain, family 43"/>
    <property type="match status" value="1"/>
</dbReference>
<dbReference type="Pfam" id="PF00251">
    <property type="entry name" value="Glyco_hydro_32N"/>
    <property type="match status" value="1"/>
</dbReference>
<dbReference type="GO" id="GO:0016787">
    <property type="term" value="F:hydrolase activity"/>
    <property type="evidence" value="ECO:0007669"/>
    <property type="project" value="UniProtKB-KW"/>
</dbReference>
<name>A0ABV7FES9_9GAMM</name>
<evidence type="ECO:0000256" key="5">
    <source>
        <dbReference type="SAM" id="SignalP"/>
    </source>
</evidence>
<reference evidence="9" key="1">
    <citation type="journal article" date="2019" name="Int. J. Syst. Evol. Microbiol.">
        <title>The Global Catalogue of Microorganisms (GCM) 10K type strain sequencing project: providing services to taxonomists for standard genome sequencing and annotation.</title>
        <authorList>
            <consortium name="The Broad Institute Genomics Platform"/>
            <consortium name="The Broad Institute Genome Sequencing Center for Infectious Disease"/>
            <person name="Wu L."/>
            <person name="Ma J."/>
        </authorList>
    </citation>
    <scope>NUCLEOTIDE SEQUENCE [LARGE SCALE GENOMIC DNA]</scope>
    <source>
        <strain evidence="9">KCTC 52237</strain>
    </source>
</reference>
<dbReference type="RefSeq" id="WP_378119018.1">
    <property type="nucleotide sequence ID" value="NZ_JBHRTF010000004.1"/>
</dbReference>
<evidence type="ECO:0000259" key="7">
    <source>
        <dbReference type="Pfam" id="PF08244"/>
    </source>
</evidence>
<feature type="domain" description="Glycosyl hydrolase family 32 N-terminal" evidence="6">
    <location>
        <begin position="34"/>
        <end position="354"/>
    </location>
</feature>
<sequence>MTLKNIIASICLGVSALQAVPLAASDEQYRPAFHYAPQHNWMNDPNGMVYLDGEYHLFYQYNPYGHAWGPMHWGHAVSRDLRNWQELPIALYPDQLGTIFSGSAVFDKHNTSGLGSKENPPLVAIYTYNHQFREHQSLPTGQSQALAYSLDKGRSWQKYAHNPVLTNPAERDFRDPKVFWFAAGNKWIMSLAVDRKISFYSSKNLRDWHHESDFGEGVGVKDGVWECPDLIPLRIEGSDVQKYVLLVSINPGAVNGGSGTQYFVGDFDGKTFQLDAQFSAQLQQKSQQGESPAEWLDYGADNYAGVTWSNLPDGRALMIGWMNNWDYAQITPLKTWRGAMTLPRELSLVQSNGRYLLRSVPAREVAGHLQKKIALTPTNISGSYELLSAQGVKEFPQYVQLQFAQPVAGKVEVSLGAGREQTRLIIDGEKQQVLFDRNQSGLVKFSDKFTGVQRAPFNNQQGSLKLELFIDKSSLEIFINDGELVFTNQIFPTQFVSPKKPREILIKTNNPLQLSAASLGYF</sequence>
<evidence type="ECO:0000256" key="3">
    <source>
        <dbReference type="ARBA" id="ARBA00023295"/>
    </source>
</evidence>
<dbReference type="PANTHER" id="PTHR42800">
    <property type="entry name" value="EXOINULINASE INUD (AFU_ORTHOLOGUE AFUA_5G00480)"/>
    <property type="match status" value="1"/>
</dbReference>
<dbReference type="CDD" id="cd18622">
    <property type="entry name" value="GH32_Inu-like"/>
    <property type="match status" value="1"/>
</dbReference>
<dbReference type="SMART" id="SM00640">
    <property type="entry name" value="Glyco_32"/>
    <property type="match status" value="1"/>
</dbReference>
<comment type="similarity">
    <text evidence="1 4">Belongs to the glycosyl hydrolase 32 family.</text>
</comment>
<gene>
    <name evidence="8" type="ORF">ACFODX_10985</name>
</gene>
<dbReference type="InterPro" id="IPR013148">
    <property type="entry name" value="Glyco_hydro_32_N"/>
</dbReference>
<protein>
    <submittedName>
        <fullName evidence="8">Glycoside hydrolase family 32 protein</fullName>
    </submittedName>
</protein>
<evidence type="ECO:0000256" key="1">
    <source>
        <dbReference type="ARBA" id="ARBA00009902"/>
    </source>
</evidence>
<dbReference type="InterPro" id="IPR013320">
    <property type="entry name" value="ConA-like_dom_sf"/>
</dbReference>
<feature type="domain" description="Glycosyl hydrolase family 32 C-terminal" evidence="7">
    <location>
        <begin position="398"/>
        <end position="494"/>
    </location>
</feature>
<evidence type="ECO:0000259" key="6">
    <source>
        <dbReference type="Pfam" id="PF00251"/>
    </source>
</evidence>
<dbReference type="SUPFAM" id="SSF49899">
    <property type="entry name" value="Concanavalin A-like lectins/glucanases"/>
    <property type="match status" value="1"/>
</dbReference>
<proteinExistence type="inferred from homology"/>
<dbReference type="PANTHER" id="PTHR42800:SF1">
    <property type="entry name" value="EXOINULINASE INUD (AFU_ORTHOLOGUE AFUA_5G00480)"/>
    <property type="match status" value="1"/>
</dbReference>
<keyword evidence="3 4" id="KW-0326">Glycosidase</keyword>
<accession>A0ABV7FES9</accession>
<dbReference type="Proteomes" id="UP001595555">
    <property type="component" value="Unassembled WGS sequence"/>
</dbReference>
<dbReference type="InterPro" id="IPR023296">
    <property type="entry name" value="Glyco_hydro_beta-prop_sf"/>
</dbReference>
<organism evidence="8 9">
    <name type="scientific">Cellvibrio fontiphilus</name>
    <dbReference type="NCBI Taxonomy" id="1815559"/>
    <lineage>
        <taxon>Bacteria</taxon>
        <taxon>Pseudomonadati</taxon>
        <taxon>Pseudomonadota</taxon>
        <taxon>Gammaproteobacteria</taxon>
        <taxon>Cellvibrionales</taxon>
        <taxon>Cellvibrionaceae</taxon>
        <taxon>Cellvibrio</taxon>
    </lineage>
</organism>
<feature type="signal peptide" evidence="5">
    <location>
        <begin position="1"/>
        <end position="19"/>
    </location>
</feature>
<dbReference type="Pfam" id="PF08244">
    <property type="entry name" value="Glyco_hydro_32C"/>
    <property type="match status" value="1"/>
</dbReference>
<dbReference type="InterPro" id="IPR018053">
    <property type="entry name" value="Glyco_hydro_32_AS"/>
</dbReference>
<comment type="caution">
    <text evidence="8">The sequence shown here is derived from an EMBL/GenBank/DDBJ whole genome shotgun (WGS) entry which is preliminary data.</text>
</comment>
<keyword evidence="9" id="KW-1185">Reference proteome</keyword>
<dbReference type="PROSITE" id="PS00609">
    <property type="entry name" value="GLYCOSYL_HYDROL_F32"/>
    <property type="match status" value="1"/>
</dbReference>
<evidence type="ECO:0000313" key="8">
    <source>
        <dbReference type="EMBL" id="MFC3116084.1"/>
    </source>
</evidence>
<evidence type="ECO:0000313" key="9">
    <source>
        <dbReference type="Proteomes" id="UP001595555"/>
    </source>
</evidence>
<dbReference type="Gene3D" id="2.60.120.560">
    <property type="entry name" value="Exo-inulinase, domain 1"/>
    <property type="match status" value="1"/>
</dbReference>
<dbReference type="EMBL" id="JBHRTF010000004">
    <property type="protein sequence ID" value="MFC3116084.1"/>
    <property type="molecule type" value="Genomic_DNA"/>
</dbReference>
<keyword evidence="2 4" id="KW-0378">Hydrolase</keyword>
<evidence type="ECO:0000256" key="4">
    <source>
        <dbReference type="RuleBase" id="RU362110"/>
    </source>
</evidence>
<dbReference type="InterPro" id="IPR001362">
    <property type="entry name" value="Glyco_hydro_32"/>
</dbReference>
<dbReference type="SUPFAM" id="SSF75005">
    <property type="entry name" value="Arabinanase/levansucrase/invertase"/>
    <property type="match status" value="1"/>
</dbReference>